<dbReference type="EMBL" id="JAEFBK010000008">
    <property type="protein sequence ID" value="KAG7577547.1"/>
    <property type="molecule type" value="Genomic_DNA"/>
</dbReference>
<evidence type="ECO:0000256" key="4">
    <source>
        <dbReference type="ARBA" id="ARBA00022821"/>
    </source>
</evidence>
<feature type="signal peptide" evidence="6">
    <location>
        <begin position="1"/>
        <end position="27"/>
    </location>
</feature>
<comment type="similarity">
    <text evidence="1">Belongs to the DEFL family.</text>
</comment>
<keyword evidence="6" id="KW-0732">Signal</keyword>
<dbReference type="Proteomes" id="UP000694240">
    <property type="component" value="Chromosome 8"/>
</dbReference>
<evidence type="ECO:0000256" key="2">
    <source>
        <dbReference type="ARBA" id="ARBA00022529"/>
    </source>
</evidence>
<sequence length="81" mass="9038">MGSTKALETCLLVIIFAVMLFNYNVLALEIKKVSYDNCRHLCSDRYGWFECMNDCEAAGYINGGQCASPSPKDPLKCCCQK</sequence>
<evidence type="ECO:0000256" key="5">
    <source>
        <dbReference type="ARBA" id="ARBA00023157"/>
    </source>
</evidence>
<evidence type="ECO:0000256" key="3">
    <source>
        <dbReference type="ARBA" id="ARBA00022577"/>
    </source>
</evidence>
<keyword evidence="5" id="KW-1015">Disulfide bond</keyword>
<dbReference type="AlphaFoldDB" id="A0A8T2AXQ2"/>
<proteinExistence type="inferred from homology"/>
<dbReference type="Pfam" id="PF24552">
    <property type="entry name" value="Defensin"/>
    <property type="match status" value="1"/>
</dbReference>
<reference evidence="8 9" key="1">
    <citation type="submission" date="2020-12" db="EMBL/GenBank/DDBJ databases">
        <title>Concerted genomic and epigenomic changes stabilize Arabidopsis allopolyploids.</title>
        <authorList>
            <person name="Chen Z."/>
        </authorList>
    </citation>
    <scope>NUCLEOTIDE SEQUENCE [LARGE SCALE GENOMIC DNA]</scope>
    <source>
        <strain evidence="8">Allo738</strain>
        <tissue evidence="8">Leaf</tissue>
    </source>
</reference>
<gene>
    <name evidence="8" type="ORF">ISN45_Aa03g018160</name>
</gene>
<evidence type="ECO:0000256" key="6">
    <source>
        <dbReference type="SAM" id="SignalP"/>
    </source>
</evidence>
<accession>A0A8T2AXQ2</accession>
<feature type="chain" id="PRO_5035881871" description="Defensin-like domain-containing protein" evidence="6">
    <location>
        <begin position="28"/>
        <end position="81"/>
    </location>
</feature>
<protein>
    <recommendedName>
        <fullName evidence="7">Defensin-like domain-containing protein</fullName>
    </recommendedName>
</protein>
<dbReference type="InterPro" id="IPR056373">
    <property type="entry name" value="Defensin-like_dom"/>
</dbReference>
<evidence type="ECO:0000256" key="1">
    <source>
        <dbReference type="ARBA" id="ARBA00006722"/>
    </source>
</evidence>
<keyword evidence="4" id="KW-0611">Plant defense</keyword>
<evidence type="ECO:0000259" key="7">
    <source>
        <dbReference type="Pfam" id="PF24552"/>
    </source>
</evidence>
<dbReference type="GO" id="GO:0050832">
    <property type="term" value="P:defense response to fungus"/>
    <property type="evidence" value="ECO:0007669"/>
    <property type="project" value="UniProtKB-KW"/>
</dbReference>
<name>A0A8T2AXQ2_9BRAS</name>
<dbReference type="GO" id="GO:0031640">
    <property type="term" value="P:killing of cells of another organism"/>
    <property type="evidence" value="ECO:0007669"/>
    <property type="project" value="UniProtKB-KW"/>
</dbReference>
<organism evidence="8 9">
    <name type="scientific">Arabidopsis thaliana x Arabidopsis arenosa</name>
    <dbReference type="NCBI Taxonomy" id="1240361"/>
    <lineage>
        <taxon>Eukaryota</taxon>
        <taxon>Viridiplantae</taxon>
        <taxon>Streptophyta</taxon>
        <taxon>Embryophyta</taxon>
        <taxon>Tracheophyta</taxon>
        <taxon>Spermatophyta</taxon>
        <taxon>Magnoliopsida</taxon>
        <taxon>eudicotyledons</taxon>
        <taxon>Gunneridae</taxon>
        <taxon>Pentapetalae</taxon>
        <taxon>rosids</taxon>
        <taxon>malvids</taxon>
        <taxon>Brassicales</taxon>
        <taxon>Brassicaceae</taxon>
        <taxon>Camelineae</taxon>
        <taxon>Arabidopsis</taxon>
    </lineage>
</organism>
<keyword evidence="9" id="KW-1185">Reference proteome</keyword>
<keyword evidence="2" id="KW-0929">Antimicrobial</keyword>
<evidence type="ECO:0000313" key="9">
    <source>
        <dbReference type="Proteomes" id="UP000694240"/>
    </source>
</evidence>
<evidence type="ECO:0000313" key="8">
    <source>
        <dbReference type="EMBL" id="KAG7577547.1"/>
    </source>
</evidence>
<comment type="caution">
    <text evidence="8">The sequence shown here is derived from an EMBL/GenBank/DDBJ whole genome shotgun (WGS) entry which is preliminary data.</text>
</comment>
<keyword evidence="3" id="KW-0295">Fungicide</keyword>
<feature type="domain" description="Defensin-like" evidence="7">
    <location>
        <begin position="35"/>
        <end position="81"/>
    </location>
</feature>